<accession>A0A1M6CY37</accession>
<evidence type="ECO:0000259" key="3">
    <source>
        <dbReference type="Pfam" id="PF02709"/>
    </source>
</evidence>
<dbReference type="Pfam" id="PF00535">
    <property type="entry name" value="Glycos_transf_2"/>
    <property type="match status" value="1"/>
</dbReference>
<organism evidence="4 5">
    <name type="scientific">Cruoricaptor ignavus</name>
    <dbReference type="NCBI Taxonomy" id="1118202"/>
    <lineage>
        <taxon>Bacteria</taxon>
        <taxon>Pseudomonadati</taxon>
        <taxon>Bacteroidota</taxon>
        <taxon>Flavobacteriia</taxon>
        <taxon>Flavobacteriales</taxon>
        <taxon>Weeksellaceae</taxon>
        <taxon>Cruoricaptor</taxon>
    </lineage>
</organism>
<keyword evidence="1 4" id="KW-0808">Transferase</keyword>
<dbReference type="RefSeq" id="WP_073178958.1">
    <property type="nucleotide sequence ID" value="NZ_FQYI01000003.1"/>
</dbReference>
<dbReference type="PANTHER" id="PTHR43685:SF3">
    <property type="entry name" value="SLR2126 PROTEIN"/>
    <property type="match status" value="1"/>
</dbReference>
<keyword evidence="5" id="KW-1185">Reference proteome</keyword>
<reference evidence="4 5" key="1">
    <citation type="submission" date="2016-11" db="EMBL/GenBank/DDBJ databases">
        <authorList>
            <person name="Jaros S."/>
            <person name="Januszkiewicz K."/>
            <person name="Wedrychowicz H."/>
        </authorList>
    </citation>
    <scope>NUCLEOTIDE SEQUENCE [LARGE SCALE GENOMIC DNA]</scope>
    <source>
        <strain evidence="4 5">DSM 25479</strain>
    </source>
</reference>
<dbReference type="Pfam" id="PF02709">
    <property type="entry name" value="Glyco_transf_7C"/>
    <property type="match status" value="1"/>
</dbReference>
<evidence type="ECO:0000256" key="1">
    <source>
        <dbReference type="ARBA" id="ARBA00022679"/>
    </source>
</evidence>
<evidence type="ECO:0000259" key="2">
    <source>
        <dbReference type="Pfam" id="PF00535"/>
    </source>
</evidence>
<feature type="domain" description="Glycosyltransferase 2-like" evidence="2">
    <location>
        <begin position="4"/>
        <end position="146"/>
    </location>
</feature>
<dbReference type="PANTHER" id="PTHR43685">
    <property type="entry name" value="GLYCOSYLTRANSFERASE"/>
    <property type="match status" value="1"/>
</dbReference>
<dbReference type="InterPro" id="IPR050834">
    <property type="entry name" value="Glycosyltransf_2"/>
</dbReference>
<dbReference type="EMBL" id="FQYI01000003">
    <property type="protein sequence ID" value="SHI65942.1"/>
    <property type="molecule type" value="Genomic_DNA"/>
</dbReference>
<protein>
    <submittedName>
        <fullName evidence="4">N-terminal domain of galactosyltransferase</fullName>
    </submittedName>
</protein>
<evidence type="ECO:0000313" key="5">
    <source>
        <dbReference type="Proteomes" id="UP000184335"/>
    </source>
</evidence>
<dbReference type="STRING" id="1118202.SAMN05443429_10352"/>
<dbReference type="Proteomes" id="UP000184335">
    <property type="component" value="Unassembled WGS sequence"/>
</dbReference>
<gene>
    <name evidence="4" type="ORF">SAMN05443429_10352</name>
</gene>
<sequence>MTTSLIIATYNWPEALETVMKSAVSQSVLPDEILIADDGSSQQTADLIRKFQSENRVPVHHIWHEDKGFRLAEIRNKAIAKAQHDYIIQIDGDVILHRNFVKDHKNLAKKNCFITGSRVLLSAEFTKEILAKNQAEISPFSKGIKNAQNAIYFPIFNKFAKPENSPLEKMTTRIRGCNMSFWRQDLQDINGYDESFVGWGREDSDLVIRLIKKGCYRRKVKFAAVQYHLYHKESSKENLEKNHQILEEALKRKGFWTENGIVK</sequence>
<dbReference type="Gene3D" id="3.90.550.10">
    <property type="entry name" value="Spore Coat Polysaccharide Biosynthesis Protein SpsA, Chain A"/>
    <property type="match status" value="1"/>
</dbReference>
<feature type="domain" description="Galactosyltransferase C-terminal" evidence="3">
    <location>
        <begin position="172"/>
        <end position="232"/>
    </location>
</feature>
<name>A0A1M6CY37_9FLAO</name>
<dbReference type="AlphaFoldDB" id="A0A1M6CY37"/>
<proteinExistence type="predicted"/>
<dbReference type="InterPro" id="IPR027791">
    <property type="entry name" value="Galactosyl_T_C"/>
</dbReference>
<dbReference type="InterPro" id="IPR001173">
    <property type="entry name" value="Glyco_trans_2-like"/>
</dbReference>
<dbReference type="InterPro" id="IPR029044">
    <property type="entry name" value="Nucleotide-diphossugar_trans"/>
</dbReference>
<dbReference type="SUPFAM" id="SSF53448">
    <property type="entry name" value="Nucleotide-diphospho-sugar transferases"/>
    <property type="match status" value="1"/>
</dbReference>
<keyword evidence="4" id="KW-0328">Glycosyltransferase</keyword>
<evidence type="ECO:0000313" key="4">
    <source>
        <dbReference type="EMBL" id="SHI65942.1"/>
    </source>
</evidence>
<dbReference type="GO" id="GO:0016757">
    <property type="term" value="F:glycosyltransferase activity"/>
    <property type="evidence" value="ECO:0007669"/>
    <property type="project" value="UniProtKB-KW"/>
</dbReference>
<dbReference type="CDD" id="cd06420">
    <property type="entry name" value="GT2_Chondriotin_Pol_N"/>
    <property type="match status" value="1"/>
</dbReference>